<organism evidence="2 3">
    <name type="scientific">Trichoderma citrinoviride</name>
    <dbReference type="NCBI Taxonomy" id="58853"/>
    <lineage>
        <taxon>Eukaryota</taxon>
        <taxon>Fungi</taxon>
        <taxon>Dikarya</taxon>
        <taxon>Ascomycota</taxon>
        <taxon>Pezizomycotina</taxon>
        <taxon>Sordariomycetes</taxon>
        <taxon>Hypocreomycetidae</taxon>
        <taxon>Hypocreales</taxon>
        <taxon>Hypocreaceae</taxon>
        <taxon>Trichoderma</taxon>
    </lineage>
</organism>
<evidence type="ECO:0000256" key="1">
    <source>
        <dbReference type="SAM" id="MobiDB-lite"/>
    </source>
</evidence>
<feature type="region of interest" description="Disordered" evidence="1">
    <location>
        <begin position="272"/>
        <end position="306"/>
    </location>
</feature>
<gene>
    <name evidence="2" type="ORF">BBK36DRAFT_21264</name>
</gene>
<evidence type="ECO:0000313" key="2">
    <source>
        <dbReference type="EMBL" id="PTB65477.1"/>
    </source>
</evidence>
<name>A0A2T4B821_9HYPO</name>
<sequence>MAPSVKSILRILHAAGGFIPEDSDASCYVVVEESNELSEQRWVESQLASETFIASNIRTNSPAVYSVHEDTRSVFCIGENNALRLFTLVEDEWHEVHLSGNEEILVHQSGRLSGCVYGGDSVVFFEDVRGYIRGIRVKKDGRWRFLRPLSANSVPGSPHFAQVQENVVHLSYVNWDGYIHQMGIRTAPNINSDNPLSGTNFTNSRVANFTVRVQDKIEDGKRDEAGNEPRDEPELYLFALTKKQEGEPEELVCIDSKGKPMVMGRIVDGVFEPASDRENNRPVIKSASTAVGNATGGGKGGKGKRR</sequence>
<dbReference type="GeneID" id="36606030"/>
<dbReference type="Gene3D" id="2.120.10.70">
    <property type="entry name" value="Fucose-specific lectin"/>
    <property type="match status" value="1"/>
</dbReference>
<protein>
    <recommendedName>
        <fullName evidence="4">Fucose-specific lectin</fullName>
    </recommendedName>
</protein>
<reference evidence="3" key="1">
    <citation type="submission" date="2016-07" db="EMBL/GenBank/DDBJ databases">
        <title>Multiple horizontal gene transfer events from other fungi enriched the ability of initially mycotrophic Trichoderma (Ascomycota) to feed on dead plant biomass.</title>
        <authorList>
            <consortium name="DOE Joint Genome Institute"/>
            <person name="Atanasova L."/>
            <person name="Chenthamara K."/>
            <person name="Zhang J."/>
            <person name="Grujic M."/>
            <person name="Henrissat B."/>
            <person name="Kuo A."/>
            <person name="Aerts A."/>
            <person name="Salamov A."/>
            <person name="Lipzen A."/>
            <person name="Labutti K."/>
            <person name="Barry K."/>
            <person name="Miao Y."/>
            <person name="Rahimi M.J."/>
            <person name="Shen Q."/>
            <person name="Grigoriev I.V."/>
            <person name="Kubicek C.P."/>
            <person name="Druzhinina I.S."/>
        </authorList>
    </citation>
    <scope>NUCLEOTIDE SEQUENCE [LARGE SCALE GENOMIC DNA]</scope>
    <source>
        <strain evidence="3">TUCIM 6016</strain>
    </source>
</reference>
<accession>A0A2T4B821</accession>
<dbReference type="EMBL" id="KZ680215">
    <property type="protein sequence ID" value="PTB65477.1"/>
    <property type="molecule type" value="Genomic_DNA"/>
</dbReference>
<dbReference type="Proteomes" id="UP000241546">
    <property type="component" value="Unassembled WGS sequence"/>
</dbReference>
<dbReference type="AlphaFoldDB" id="A0A2T4B821"/>
<dbReference type="SUPFAM" id="SSF89372">
    <property type="entry name" value="Fucose-specific lectin"/>
    <property type="match status" value="1"/>
</dbReference>
<evidence type="ECO:0000313" key="3">
    <source>
        <dbReference type="Proteomes" id="UP000241546"/>
    </source>
</evidence>
<dbReference type="RefSeq" id="XP_024748797.1">
    <property type="nucleotide sequence ID" value="XM_024897912.1"/>
</dbReference>
<dbReference type="OrthoDB" id="5367135at2759"/>
<proteinExistence type="predicted"/>
<evidence type="ECO:0008006" key="4">
    <source>
        <dbReference type="Google" id="ProtNLM"/>
    </source>
</evidence>
<keyword evidence="3" id="KW-1185">Reference proteome</keyword>